<evidence type="ECO:0000259" key="1">
    <source>
        <dbReference type="Pfam" id="PF21762"/>
    </source>
</evidence>
<name>A0A6A5W9C7_9PLEO</name>
<dbReference type="AlphaFoldDB" id="A0A6A5W9C7"/>
<dbReference type="GO" id="GO:0003676">
    <property type="term" value="F:nucleic acid binding"/>
    <property type="evidence" value="ECO:0007669"/>
    <property type="project" value="InterPro"/>
</dbReference>
<accession>A0A6A5W9C7</accession>
<sequence length="383" mass="42736">MYFAQSLAGHTDILSHFFGLPLPHAPAALDDAIIIGLDAEWFTRGEIKHVTELGIAILDPTNHHAYTDDSELVKFMEVFHARIIPNAHLVNRRAGAHADKFLFGTTKFITLEEAEQLLTQAFCRPKANGYGYRPVILLGHAVDNDTQLLQENFGVDLREFGTIIKTIDTQIMAEEVGVQSDSPLIGLKDLLKWFGIQEKYLHTAGNDIVYTMAVALLLSSYPDMDVGYAIYRGLEELKVNGTLVPTAASWGITVFCTKCNSTSHMANNCSVGVTCFKCVQNPRNAHCAHTHMTEKCIAMDIENRTPTPDSRADPCTLCMMSGDFKRWSKAQTHVMENCAWARRLLRGPSQRTSNGLERSAVLRAQSSTQWGGGSEEWVEFRRW</sequence>
<dbReference type="GO" id="GO:0005634">
    <property type="term" value="C:nucleus"/>
    <property type="evidence" value="ECO:0007669"/>
    <property type="project" value="TreeGrafter"/>
</dbReference>
<dbReference type="PANTHER" id="PTHR28083:SF1">
    <property type="entry name" value="GOOD FOR FULL DBP5 ACTIVITY PROTEIN 2"/>
    <property type="match status" value="1"/>
</dbReference>
<proteinExistence type="predicted"/>
<dbReference type="Gene3D" id="3.30.420.10">
    <property type="entry name" value="Ribonuclease H-like superfamily/Ribonuclease H"/>
    <property type="match status" value="1"/>
</dbReference>
<dbReference type="SUPFAM" id="SSF53098">
    <property type="entry name" value="Ribonuclease H-like"/>
    <property type="match status" value="1"/>
</dbReference>
<dbReference type="OrthoDB" id="5953249at2759"/>
<keyword evidence="3" id="KW-1185">Reference proteome</keyword>
<dbReference type="PANTHER" id="PTHR28083">
    <property type="entry name" value="GOOD FOR FULL DBP5 ACTIVITY PROTEIN 2"/>
    <property type="match status" value="1"/>
</dbReference>
<dbReference type="InterPro" id="IPR040151">
    <property type="entry name" value="Gfd2/YDR514C-like"/>
</dbReference>
<reference evidence="2" key="1">
    <citation type="journal article" date="2020" name="Stud. Mycol.">
        <title>101 Dothideomycetes genomes: a test case for predicting lifestyles and emergence of pathogens.</title>
        <authorList>
            <person name="Haridas S."/>
            <person name="Albert R."/>
            <person name="Binder M."/>
            <person name="Bloem J."/>
            <person name="Labutti K."/>
            <person name="Salamov A."/>
            <person name="Andreopoulos B."/>
            <person name="Baker S."/>
            <person name="Barry K."/>
            <person name="Bills G."/>
            <person name="Bluhm B."/>
            <person name="Cannon C."/>
            <person name="Castanera R."/>
            <person name="Culley D."/>
            <person name="Daum C."/>
            <person name="Ezra D."/>
            <person name="Gonzalez J."/>
            <person name="Henrissat B."/>
            <person name="Kuo A."/>
            <person name="Liang C."/>
            <person name="Lipzen A."/>
            <person name="Lutzoni F."/>
            <person name="Magnuson J."/>
            <person name="Mondo S."/>
            <person name="Nolan M."/>
            <person name="Ohm R."/>
            <person name="Pangilinan J."/>
            <person name="Park H.-J."/>
            <person name="Ramirez L."/>
            <person name="Alfaro M."/>
            <person name="Sun H."/>
            <person name="Tritt A."/>
            <person name="Yoshinaga Y."/>
            <person name="Zwiers L.-H."/>
            <person name="Turgeon B."/>
            <person name="Goodwin S."/>
            <person name="Spatafora J."/>
            <person name="Crous P."/>
            <person name="Grigoriev I."/>
        </authorList>
    </citation>
    <scope>NUCLEOTIDE SEQUENCE</scope>
    <source>
        <strain evidence="2">CBS 123094</strain>
    </source>
</reference>
<dbReference type="InterPro" id="IPR036397">
    <property type="entry name" value="RNaseH_sf"/>
</dbReference>
<organism evidence="2 3">
    <name type="scientific">Amniculicola lignicola CBS 123094</name>
    <dbReference type="NCBI Taxonomy" id="1392246"/>
    <lineage>
        <taxon>Eukaryota</taxon>
        <taxon>Fungi</taxon>
        <taxon>Dikarya</taxon>
        <taxon>Ascomycota</taxon>
        <taxon>Pezizomycotina</taxon>
        <taxon>Dothideomycetes</taxon>
        <taxon>Pleosporomycetidae</taxon>
        <taxon>Pleosporales</taxon>
        <taxon>Amniculicolaceae</taxon>
        <taxon>Amniculicola</taxon>
    </lineage>
</organism>
<dbReference type="Pfam" id="PF21762">
    <property type="entry name" value="DEDDh_C"/>
    <property type="match status" value="1"/>
</dbReference>
<dbReference type="EMBL" id="ML977603">
    <property type="protein sequence ID" value="KAF1998513.1"/>
    <property type="molecule type" value="Genomic_DNA"/>
</dbReference>
<evidence type="ECO:0000313" key="2">
    <source>
        <dbReference type="EMBL" id="KAF1998513.1"/>
    </source>
</evidence>
<evidence type="ECO:0000313" key="3">
    <source>
        <dbReference type="Proteomes" id="UP000799779"/>
    </source>
</evidence>
<dbReference type="InterPro" id="IPR012337">
    <property type="entry name" value="RNaseH-like_sf"/>
</dbReference>
<gene>
    <name evidence="2" type="ORF">P154DRAFT_439122</name>
</gene>
<protein>
    <recommendedName>
        <fullName evidence="1">Gfd2/YDR514C-like C-terminal domain-containing protein</fullName>
    </recommendedName>
</protein>
<feature type="domain" description="Gfd2/YDR514C-like C-terminal" evidence="1">
    <location>
        <begin position="34"/>
        <end position="216"/>
    </location>
</feature>
<dbReference type="Proteomes" id="UP000799779">
    <property type="component" value="Unassembled WGS sequence"/>
</dbReference>
<dbReference type="InterPro" id="IPR048519">
    <property type="entry name" value="Gfd2/YDR514C-like_C"/>
</dbReference>